<comment type="caution">
    <text evidence="2">The sequence shown here is derived from an EMBL/GenBank/DDBJ whole genome shotgun (WGS) entry which is preliminary data.</text>
</comment>
<dbReference type="AlphaFoldDB" id="A0A423XGR5"/>
<reference evidence="2 3" key="1">
    <citation type="submission" date="2015-09" db="EMBL/GenBank/DDBJ databases">
        <title>Host preference determinants of Valsa canker pathogens revealed by comparative genomics.</title>
        <authorList>
            <person name="Yin Z."/>
            <person name="Huang L."/>
        </authorList>
    </citation>
    <scope>NUCLEOTIDE SEQUENCE [LARGE SCALE GENOMIC DNA]</scope>
    <source>
        <strain evidence="2 3">SXYLt</strain>
    </source>
</reference>
<keyword evidence="3" id="KW-1185">Reference proteome</keyword>
<keyword evidence="1" id="KW-0472">Membrane</keyword>
<accession>A0A423XGR5</accession>
<dbReference type="PANTHER" id="PTHR48220:SF1">
    <property type="entry name" value="VACUOLAR PROTEIN SORTING-ASSOCIATED PROTEIN 62-RELATED"/>
    <property type="match status" value="1"/>
</dbReference>
<dbReference type="InParanoid" id="A0A423XGR5"/>
<dbReference type="GO" id="GO:0000329">
    <property type="term" value="C:fungal-type vacuole membrane"/>
    <property type="evidence" value="ECO:0007669"/>
    <property type="project" value="TreeGrafter"/>
</dbReference>
<dbReference type="STRING" id="1230097.A0A423XGR5"/>
<proteinExistence type="predicted"/>
<evidence type="ECO:0000313" key="3">
    <source>
        <dbReference type="Proteomes" id="UP000285146"/>
    </source>
</evidence>
<dbReference type="Pfam" id="PF06101">
    <property type="entry name" value="Vps62"/>
    <property type="match status" value="1"/>
</dbReference>
<dbReference type="OrthoDB" id="188042at2759"/>
<dbReference type="PANTHER" id="PTHR48220">
    <property type="match status" value="1"/>
</dbReference>
<dbReference type="Proteomes" id="UP000285146">
    <property type="component" value="Unassembled WGS sequence"/>
</dbReference>
<dbReference type="InterPro" id="IPR009291">
    <property type="entry name" value="Vps62"/>
</dbReference>
<feature type="transmembrane region" description="Helical" evidence="1">
    <location>
        <begin position="303"/>
        <end position="325"/>
    </location>
</feature>
<dbReference type="GO" id="GO:0006623">
    <property type="term" value="P:protein targeting to vacuole"/>
    <property type="evidence" value="ECO:0007669"/>
    <property type="project" value="TreeGrafter"/>
</dbReference>
<sequence length="365" mass="41305">MAPIAGLPEVDLDNLDMLNERLDSGPIALAANDDITKLPTWLFGETPDDLGRLQNATACVVILVESKKDSSMTDAFYFYFYSYDQGPNITQVLHPLDGLLADVEHGRHYGDHVGDWEHNMVRFRDGKPTGIYYSQHEDGAAYKWDDATLSKENERPVVYSAYGSHANYATPGDHVHDSALWDYCDAGRRWDPVSSAYFYRFDPVTSKLTRIFTPGSPGVGNSTSFLYYAGRWGDLQYPDDHPRQQTVPYFGMKRYVSGPTGPLTKQLVRKQLSPGRRVKMSWVQWGVGIFMSMYPTFFRGWRAWLSAIVFIGVVVSLVFGIRYAVKRYRLRTKGYKKVDTDADIPLNSVGYRDDTAAHYADADHA</sequence>
<dbReference type="InterPro" id="IPR053102">
    <property type="entry name" value="VPS_Associated"/>
</dbReference>
<protein>
    <recommendedName>
        <fullName evidence="4">Vacuolar protein sorting-associated protein 62</fullName>
    </recommendedName>
</protein>
<organism evidence="2 3">
    <name type="scientific">Cytospora leucostoma</name>
    <dbReference type="NCBI Taxonomy" id="1230097"/>
    <lineage>
        <taxon>Eukaryota</taxon>
        <taxon>Fungi</taxon>
        <taxon>Dikarya</taxon>
        <taxon>Ascomycota</taxon>
        <taxon>Pezizomycotina</taxon>
        <taxon>Sordariomycetes</taxon>
        <taxon>Sordariomycetidae</taxon>
        <taxon>Diaporthales</taxon>
        <taxon>Cytosporaceae</taxon>
        <taxon>Cytospora</taxon>
    </lineage>
</organism>
<gene>
    <name evidence="2" type="ORF">VPNG_03032</name>
</gene>
<evidence type="ECO:0000313" key="2">
    <source>
        <dbReference type="EMBL" id="ROW15177.1"/>
    </source>
</evidence>
<evidence type="ECO:0008006" key="4">
    <source>
        <dbReference type="Google" id="ProtNLM"/>
    </source>
</evidence>
<keyword evidence="1" id="KW-0812">Transmembrane</keyword>
<keyword evidence="1" id="KW-1133">Transmembrane helix</keyword>
<evidence type="ECO:0000256" key="1">
    <source>
        <dbReference type="SAM" id="Phobius"/>
    </source>
</evidence>
<dbReference type="EMBL" id="LKEB01000010">
    <property type="protein sequence ID" value="ROW15177.1"/>
    <property type="molecule type" value="Genomic_DNA"/>
</dbReference>
<name>A0A423XGR5_9PEZI</name>